<evidence type="ECO:0000313" key="3">
    <source>
        <dbReference type="Proteomes" id="UP000823872"/>
    </source>
</evidence>
<dbReference type="PANTHER" id="PTHR20843">
    <property type="entry name" value="STERILE ALPHA MOTIF DOMAIN CONTAINING PROTEIN 10"/>
    <property type="match status" value="1"/>
</dbReference>
<dbReference type="Ensembl" id="ENSFCTT00005020225.1">
    <property type="protein sequence ID" value="ENSFCTP00005013204.1"/>
    <property type="gene ID" value="ENSFCTG00005007297.1"/>
</dbReference>
<dbReference type="CDD" id="cd09510">
    <property type="entry name" value="SAM_aveugle-like"/>
    <property type="match status" value="1"/>
</dbReference>
<protein>
    <recommendedName>
        <fullName evidence="1">SAM domain-containing protein</fullName>
    </recommendedName>
</protein>
<feature type="domain" description="SAM" evidence="1">
    <location>
        <begin position="152"/>
        <end position="218"/>
    </location>
</feature>
<dbReference type="InterPro" id="IPR039144">
    <property type="entry name" value="Aveugle-like_SAM_dom"/>
</dbReference>
<reference evidence="2" key="2">
    <citation type="submission" date="2025-08" db="UniProtKB">
        <authorList>
            <consortium name="Ensembl"/>
        </authorList>
    </citation>
    <scope>IDENTIFICATION</scope>
    <source>
        <strain evidence="2">breed Abyssinian</strain>
    </source>
</reference>
<dbReference type="Proteomes" id="UP000823872">
    <property type="component" value="Chromosome A3"/>
</dbReference>
<organism evidence="2 3">
    <name type="scientific">Felis catus</name>
    <name type="common">Cat</name>
    <name type="synonym">Felis silvestris catus</name>
    <dbReference type="NCBI Taxonomy" id="9685"/>
    <lineage>
        <taxon>Eukaryota</taxon>
        <taxon>Metazoa</taxon>
        <taxon>Chordata</taxon>
        <taxon>Craniata</taxon>
        <taxon>Vertebrata</taxon>
        <taxon>Euteleostomi</taxon>
        <taxon>Mammalia</taxon>
        <taxon>Eutheria</taxon>
        <taxon>Laurasiatheria</taxon>
        <taxon>Carnivora</taxon>
        <taxon>Feliformia</taxon>
        <taxon>Felidae</taxon>
        <taxon>Felinae</taxon>
        <taxon>Felis</taxon>
    </lineage>
</organism>
<evidence type="ECO:0000259" key="1">
    <source>
        <dbReference type="PROSITE" id="PS50105"/>
    </source>
</evidence>
<evidence type="ECO:0000313" key="2">
    <source>
        <dbReference type="Ensembl" id="ENSFCTP00005013204.1"/>
    </source>
</evidence>
<dbReference type="PANTHER" id="PTHR20843:SF1">
    <property type="entry name" value="STERILE ALPHA MOTIF DOMAIN-CONTAINING PROTEIN 10"/>
    <property type="match status" value="1"/>
</dbReference>
<dbReference type="SUPFAM" id="SSF47769">
    <property type="entry name" value="SAM/Pointed domain"/>
    <property type="match status" value="1"/>
</dbReference>
<dbReference type="Pfam" id="PF07647">
    <property type="entry name" value="SAM_2"/>
    <property type="match status" value="1"/>
</dbReference>
<sequence>MAVRAEAQPLQGQLAKISKGSRYVGNNSVCGHAWPQHVDEFGADLYLRVLVDMGTSQITCARVSATAHFSFCRTLLDHTVSTESIPCHLPRTPGTSLTWHDSRSQRAAGGRPVKLLQQPGTEAPQGRLYSDHYGLYHTSPSLGGLTRPVVLWSQQDVCKWLKKHCPHNYLVYVEAFSQHAITGRALLRLNGEKLQRMGLAQEAQRQEVLQQVLRLQVREEGRSLQLLSQASFGNMS</sequence>
<gene>
    <name evidence="2" type="primary">SAMD10</name>
</gene>
<reference evidence="2 3" key="1">
    <citation type="submission" date="2021-02" db="EMBL/GenBank/DDBJ databases">
        <title>Safari Cat Assemblies.</title>
        <authorList>
            <person name="Bredemeyer K.R."/>
            <person name="Murphy W.J."/>
        </authorList>
    </citation>
    <scope>NUCLEOTIDE SEQUENCE [LARGE SCALE GENOMIC DNA]</scope>
</reference>
<reference evidence="2" key="3">
    <citation type="submission" date="2025-09" db="UniProtKB">
        <authorList>
            <consortium name="Ensembl"/>
        </authorList>
    </citation>
    <scope>IDENTIFICATION</scope>
    <source>
        <strain evidence="2">breed Abyssinian</strain>
    </source>
</reference>
<dbReference type="Gene3D" id="1.10.150.50">
    <property type="entry name" value="Transcription Factor, Ets-1"/>
    <property type="match status" value="1"/>
</dbReference>
<proteinExistence type="predicted"/>
<dbReference type="PROSITE" id="PS50105">
    <property type="entry name" value="SAM_DOMAIN"/>
    <property type="match status" value="1"/>
</dbReference>
<dbReference type="GeneTree" id="ENSGT00390000008161"/>
<name>A0ABI7WSF6_FELCA</name>
<dbReference type="SMART" id="SM00454">
    <property type="entry name" value="SAM"/>
    <property type="match status" value="1"/>
</dbReference>
<dbReference type="InterPro" id="IPR052268">
    <property type="entry name" value="SAM_domain-containing_protein"/>
</dbReference>
<keyword evidence="3" id="KW-1185">Reference proteome</keyword>
<accession>A0ABI7WSF6</accession>
<dbReference type="InterPro" id="IPR013761">
    <property type="entry name" value="SAM/pointed_sf"/>
</dbReference>
<dbReference type="InterPro" id="IPR001660">
    <property type="entry name" value="SAM"/>
</dbReference>